<dbReference type="AlphaFoldDB" id="A0A839SDM4"/>
<dbReference type="RefSeq" id="WP_096356392.1">
    <property type="nucleotide sequence ID" value="NZ_AP017313.1"/>
</dbReference>
<gene>
    <name evidence="1" type="ORF">FHS11_001169</name>
</gene>
<sequence length="147" mass="17165">MFDILNKYKKHGHFFFNPTDLLDEVCTAPDDRDGVYVVYELKNGRVTLVHIGSSGEKIPDYAIKEGLLGLKTAIISGTESEWKNPRRERWPVKMLSENIDALDIYWWVTYNGNNYSGDHPEDIKRSLMRFHKAMFGEAPAWNKRWLK</sequence>
<dbReference type="OrthoDB" id="838435at2"/>
<proteinExistence type="predicted"/>
<name>A0A839SDM4_9SPHI</name>
<protein>
    <submittedName>
        <fullName evidence="1">Uncharacterized protein</fullName>
    </submittedName>
</protein>
<accession>A0A839SDM4</accession>
<keyword evidence="2" id="KW-1185">Reference proteome</keyword>
<comment type="caution">
    <text evidence="1">The sequence shown here is derived from an EMBL/GenBank/DDBJ whole genome shotgun (WGS) entry which is preliminary data.</text>
</comment>
<organism evidence="1 2">
    <name type="scientific">Mucilaginibacter gotjawali</name>
    <dbReference type="NCBI Taxonomy" id="1550579"/>
    <lineage>
        <taxon>Bacteria</taxon>
        <taxon>Pseudomonadati</taxon>
        <taxon>Bacteroidota</taxon>
        <taxon>Sphingobacteriia</taxon>
        <taxon>Sphingobacteriales</taxon>
        <taxon>Sphingobacteriaceae</taxon>
        <taxon>Mucilaginibacter</taxon>
    </lineage>
</organism>
<evidence type="ECO:0000313" key="2">
    <source>
        <dbReference type="Proteomes" id="UP000539265"/>
    </source>
</evidence>
<evidence type="ECO:0000313" key="1">
    <source>
        <dbReference type="EMBL" id="MBB3054759.1"/>
    </source>
</evidence>
<dbReference type="EMBL" id="JACHWX010000002">
    <property type="protein sequence ID" value="MBB3054759.1"/>
    <property type="molecule type" value="Genomic_DNA"/>
</dbReference>
<dbReference type="Proteomes" id="UP000539265">
    <property type="component" value="Unassembled WGS sequence"/>
</dbReference>
<reference evidence="1" key="1">
    <citation type="submission" date="2020-08" db="EMBL/GenBank/DDBJ databases">
        <title>Genomic Encyclopedia of Type Strains, Phase III (KMG-III): the genomes of soil and plant-associated and newly described type strains.</title>
        <authorList>
            <person name="Whitman W."/>
        </authorList>
    </citation>
    <scope>NUCLEOTIDE SEQUENCE [LARGE SCALE GENOMIC DNA]</scope>
    <source>
        <strain evidence="1">CECT 8628</strain>
    </source>
</reference>